<comment type="similarity">
    <text evidence="1">Belongs to the archease family.</text>
</comment>
<feature type="domain" description="Archease" evidence="5">
    <location>
        <begin position="2"/>
        <end position="133"/>
    </location>
</feature>
<dbReference type="PANTHER" id="PTHR12682:SF11">
    <property type="entry name" value="PROTEIN ARCHEASE"/>
    <property type="match status" value="1"/>
</dbReference>
<dbReference type="InterPro" id="IPR036820">
    <property type="entry name" value="Archease_dom_sf"/>
</dbReference>
<dbReference type="AlphaFoldDB" id="A0A7J3TL72"/>
<evidence type="ECO:0000256" key="2">
    <source>
        <dbReference type="ARBA" id="ARBA00022694"/>
    </source>
</evidence>
<dbReference type="GO" id="GO:0046872">
    <property type="term" value="F:metal ion binding"/>
    <property type="evidence" value="ECO:0007669"/>
    <property type="project" value="UniProtKB-KW"/>
</dbReference>
<evidence type="ECO:0000256" key="1">
    <source>
        <dbReference type="ARBA" id="ARBA00007963"/>
    </source>
</evidence>
<comment type="caution">
    <text evidence="6">The sequence shown here is derived from an EMBL/GenBank/DDBJ whole genome shotgun (WGS) entry which is preliminary data.</text>
</comment>
<dbReference type="EMBL" id="DRUC01000098">
    <property type="protein sequence ID" value="HHF48784.1"/>
    <property type="molecule type" value="Genomic_DNA"/>
</dbReference>
<evidence type="ECO:0000256" key="4">
    <source>
        <dbReference type="ARBA" id="ARBA00022837"/>
    </source>
</evidence>
<dbReference type="Gene3D" id="3.55.10.10">
    <property type="entry name" value="Archease domain"/>
    <property type="match status" value="1"/>
</dbReference>
<evidence type="ECO:0000256" key="3">
    <source>
        <dbReference type="ARBA" id="ARBA00022723"/>
    </source>
</evidence>
<name>A0A7J3TL72_9EURY</name>
<gene>
    <name evidence="6" type="ORF">ENL48_06605</name>
</gene>
<reference evidence="6" key="1">
    <citation type="journal article" date="2020" name="mSystems">
        <title>Genome- and Community-Level Interaction Insights into Carbon Utilization and Element Cycling Functions of Hydrothermarchaeota in Hydrothermal Sediment.</title>
        <authorList>
            <person name="Zhou Z."/>
            <person name="Liu Y."/>
            <person name="Xu W."/>
            <person name="Pan J."/>
            <person name="Luo Z.H."/>
            <person name="Li M."/>
        </authorList>
    </citation>
    <scope>NUCLEOTIDE SEQUENCE [LARGE SCALE GENOMIC DNA]</scope>
    <source>
        <strain evidence="6">SpSt-10</strain>
    </source>
</reference>
<keyword evidence="2" id="KW-0819">tRNA processing</keyword>
<organism evidence="6">
    <name type="scientific">Geoglobus ahangari</name>
    <dbReference type="NCBI Taxonomy" id="113653"/>
    <lineage>
        <taxon>Archaea</taxon>
        <taxon>Methanobacteriati</taxon>
        <taxon>Methanobacteriota</taxon>
        <taxon>Archaeoglobi</taxon>
        <taxon>Archaeoglobales</taxon>
        <taxon>Archaeoglobaceae</taxon>
        <taxon>Geoglobus</taxon>
    </lineage>
</organism>
<dbReference type="PANTHER" id="PTHR12682">
    <property type="entry name" value="ARCHEASE"/>
    <property type="match status" value="1"/>
</dbReference>
<evidence type="ECO:0000259" key="5">
    <source>
        <dbReference type="Pfam" id="PF01951"/>
    </source>
</evidence>
<evidence type="ECO:0000313" key="6">
    <source>
        <dbReference type="EMBL" id="HHF48784.1"/>
    </source>
</evidence>
<proteinExistence type="inferred from homology"/>
<protein>
    <submittedName>
        <fullName evidence="6">Archease</fullName>
    </submittedName>
</protein>
<dbReference type="Pfam" id="PF01951">
    <property type="entry name" value="Archease"/>
    <property type="match status" value="1"/>
</dbReference>
<keyword evidence="4" id="KW-0106">Calcium</keyword>
<keyword evidence="3" id="KW-0479">Metal-binding</keyword>
<dbReference type="InterPro" id="IPR002804">
    <property type="entry name" value="Archease"/>
</dbReference>
<accession>A0A7J3TL72</accession>
<dbReference type="SUPFAM" id="SSF69819">
    <property type="entry name" value="MTH1598-like"/>
    <property type="match status" value="1"/>
</dbReference>
<dbReference type="InterPro" id="IPR023572">
    <property type="entry name" value="Archease_dom"/>
</dbReference>
<sequence length="133" mass="15500">MYNFVDHTADIAFEIYAKDLNELLRDAALAFYEAFVFTEKIGDHIQREIEIEESSVDYLLYNWLNEILYLFDVEHFGGKKVDVKVISGRAKGKIYGDVLDPQKIKLEPKAITLHNFRVEKRNGGYYAYIVIDI</sequence>
<dbReference type="GO" id="GO:0008033">
    <property type="term" value="P:tRNA processing"/>
    <property type="evidence" value="ECO:0007669"/>
    <property type="project" value="UniProtKB-KW"/>
</dbReference>